<keyword evidence="2" id="KW-1185">Reference proteome</keyword>
<sequence length="107" mass="12109">MQALWGGGVENVKRTKNTWHTAQKKIKTRLFLYSFSEIAVGKVPVWAKIKLLRCVFGKRGTKIVRTFFGGRSCAVCRVKIMRVGELGLCRVPGKKILEKRFIVLPSS</sequence>
<comment type="caution">
    <text evidence="1">The sequence shown here is derived from an EMBL/GenBank/DDBJ whole genome shotgun (WGS) entry which is preliminary data.</text>
</comment>
<evidence type="ECO:0000313" key="1">
    <source>
        <dbReference type="EMBL" id="ERJ97589.1"/>
    </source>
</evidence>
<dbReference type="HOGENOM" id="CLU_2208150_0_0_9"/>
<dbReference type="STRING" id="411473.RUMCAL_00002"/>
<protein>
    <submittedName>
        <fullName evidence="1">Uncharacterized protein</fullName>
    </submittedName>
</protein>
<gene>
    <name evidence="1" type="ORF">RUMCAL_00002</name>
</gene>
<accession>U2M780</accession>
<dbReference type="AlphaFoldDB" id="U2M780"/>
<name>U2M780_9FIRM</name>
<reference evidence="1 2" key="1">
    <citation type="submission" date="2013-07" db="EMBL/GenBank/DDBJ databases">
        <authorList>
            <person name="Weinstock G."/>
            <person name="Sodergren E."/>
            <person name="Wylie T."/>
            <person name="Fulton L."/>
            <person name="Fulton R."/>
            <person name="Fronick C."/>
            <person name="O'Laughlin M."/>
            <person name="Godfrey J."/>
            <person name="Miner T."/>
            <person name="Herter B."/>
            <person name="Appelbaum E."/>
            <person name="Cordes M."/>
            <person name="Lek S."/>
            <person name="Wollam A."/>
            <person name="Pepin K.H."/>
            <person name="Palsikar V.B."/>
            <person name="Mitreva M."/>
            <person name="Wilson R.K."/>
        </authorList>
    </citation>
    <scope>NUCLEOTIDE SEQUENCE [LARGE SCALE GENOMIC DNA]</scope>
    <source>
        <strain evidence="1 2">ATCC 27760</strain>
    </source>
</reference>
<organism evidence="1 2">
    <name type="scientific">Ruminococcus callidus ATCC 27760</name>
    <dbReference type="NCBI Taxonomy" id="411473"/>
    <lineage>
        <taxon>Bacteria</taxon>
        <taxon>Bacillati</taxon>
        <taxon>Bacillota</taxon>
        <taxon>Clostridia</taxon>
        <taxon>Eubacteriales</taxon>
        <taxon>Oscillospiraceae</taxon>
        <taxon>Ruminococcus</taxon>
    </lineage>
</organism>
<evidence type="ECO:0000313" key="2">
    <source>
        <dbReference type="Proteomes" id="UP000016662"/>
    </source>
</evidence>
<dbReference type="EMBL" id="AWVF01000001">
    <property type="protein sequence ID" value="ERJ97589.1"/>
    <property type="molecule type" value="Genomic_DNA"/>
</dbReference>
<dbReference type="Proteomes" id="UP000016662">
    <property type="component" value="Unassembled WGS sequence"/>
</dbReference>
<proteinExistence type="predicted"/>